<dbReference type="Gene3D" id="2.60.40.1120">
    <property type="entry name" value="Carboxypeptidase-like, regulatory domain"/>
    <property type="match status" value="1"/>
</dbReference>
<dbReference type="SUPFAM" id="SSF49464">
    <property type="entry name" value="Carboxypeptidase regulatory domain-like"/>
    <property type="match status" value="1"/>
</dbReference>
<dbReference type="GO" id="GO:0016020">
    <property type="term" value="C:membrane"/>
    <property type="evidence" value="ECO:0007669"/>
    <property type="project" value="UniProtKB-SubCell"/>
</dbReference>
<organism evidence="6 7">
    <name type="scientific">Fusobacterium hominis</name>
    <dbReference type="NCBI Taxonomy" id="2764326"/>
    <lineage>
        <taxon>Bacteria</taxon>
        <taxon>Fusobacteriati</taxon>
        <taxon>Fusobacteriota</taxon>
        <taxon>Fusobacteriia</taxon>
        <taxon>Fusobacteriales</taxon>
        <taxon>Fusobacteriaceae</taxon>
        <taxon>Fusobacterium</taxon>
    </lineage>
</organism>
<feature type="domain" description="Type II/III secretion system secretin-like" evidence="5">
    <location>
        <begin position="354"/>
        <end position="526"/>
    </location>
</feature>
<dbReference type="InterPro" id="IPR004846">
    <property type="entry name" value="T2SS/T3SS_dom"/>
</dbReference>
<reference evidence="6 7" key="1">
    <citation type="submission" date="2020-08" db="EMBL/GenBank/DDBJ databases">
        <authorList>
            <person name="Liu C."/>
            <person name="Sun Q."/>
        </authorList>
    </citation>
    <scope>NUCLEOTIDE SEQUENCE [LARGE SCALE GENOMIC DNA]</scope>
    <source>
        <strain evidence="6 7">NSJ-57</strain>
    </source>
</reference>
<keyword evidence="3" id="KW-0472">Membrane</keyword>
<evidence type="ECO:0000256" key="3">
    <source>
        <dbReference type="ARBA" id="ARBA00023136"/>
    </source>
</evidence>
<dbReference type="PANTHER" id="PTHR30332:SF24">
    <property type="entry name" value="SECRETIN GSPD-RELATED"/>
    <property type="match status" value="1"/>
</dbReference>
<evidence type="ECO:0000313" key="7">
    <source>
        <dbReference type="Proteomes" id="UP000515913"/>
    </source>
</evidence>
<comment type="subcellular location">
    <subcellularLocation>
        <location evidence="1">Membrane</location>
    </subcellularLocation>
</comment>
<sequence>MLKKYLILLIMFFICYNIHGKLDNKFLKEQILTSDIIFEDITLEEALSIISKESGFSFIPNNDTKDIFLDITIPSGESMESVINTILEIYNLKISSIGKIFLVSQKNTLKENFTLFGKITSKGYNYGVDNVKITITNSSYPPIYSKYGGNFIIPEIEPGVYIVKFEKPGYISKCELINLNQSSTELDICLEKNNSYSNHKTTNQKNIKFNTNSIVSKKVILNNTDTEEIEKVLAKTYGDSLKVSSLKKQSMIILSGDFKTIENALALIKEIDQHIQQVRISSQILDISNNLFEHLGFEWIFSHGSNNNQNNNLDFSLLSSSKIAGIGNIYSSGINITRKFNSGHDVLNLGINLLQSTQDLIVSAKPSILVVNGENGEFKLTEEVIVGEKKNENTNNDNITYTPIFKEAGIILKVTPHIKENGYIVLNILIEVSNFKLKYNKDGGPDSGTFNAEGGSKVGRSIKTTIKMKDGDTIFIGGLKKAMIHNLDSQVPFFGTLPMLKFLFKNEGISHEMTDIYIKLKVDIVDNTTTNFDKDELHKRIENITNNRIY</sequence>
<dbReference type="KEGG" id="fho:H9Q81_09250"/>
<dbReference type="Pfam" id="PF00263">
    <property type="entry name" value="Secretin"/>
    <property type="match status" value="1"/>
</dbReference>
<dbReference type="GO" id="GO:0015627">
    <property type="term" value="C:type II protein secretion system complex"/>
    <property type="evidence" value="ECO:0007669"/>
    <property type="project" value="TreeGrafter"/>
</dbReference>
<dbReference type="RefSeq" id="WP_176838292.1">
    <property type="nucleotide sequence ID" value="NZ_CP060637.1"/>
</dbReference>
<proteinExistence type="inferred from homology"/>
<gene>
    <name evidence="6" type="ORF">H9Q81_09250</name>
</gene>
<evidence type="ECO:0000313" key="6">
    <source>
        <dbReference type="EMBL" id="QNM15086.1"/>
    </source>
</evidence>
<dbReference type="InterPro" id="IPR008969">
    <property type="entry name" value="CarboxyPept-like_regulatory"/>
</dbReference>
<evidence type="ECO:0000259" key="5">
    <source>
        <dbReference type="Pfam" id="PF00263"/>
    </source>
</evidence>
<dbReference type="EMBL" id="CP060637">
    <property type="protein sequence ID" value="QNM15086.1"/>
    <property type="molecule type" value="Genomic_DNA"/>
</dbReference>
<dbReference type="GO" id="GO:0009306">
    <property type="term" value="P:protein secretion"/>
    <property type="evidence" value="ECO:0007669"/>
    <property type="project" value="InterPro"/>
</dbReference>
<evidence type="ECO:0000256" key="1">
    <source>
        <dbReference type="ARBA" id="ARBA00004370"/>
    </source>
</evidence>
<keyword evidence="7" id="KW-1185">Reference proteome</keyword>
<dbReference type="InterPro" id="IPR050810">
    <property type="entry name" value="Bact_Secretion_Sys_Channel"/>
</dbReference>
<protein>
    <submittedName>
        <fullName evidence="6">General secretion pathway protein GspD</fullName>
    </submittedName>
</protein>
<name>A0A7G9GWA4_9FUSO</name>
<dbReference type="Proteomes" id="UP000515913">
    <property type="component" value="Chromosome"/>
</dbReference>
<comment type="similarity">
    <text evidence="4">Belongs to the bacterial secretin family.</text>
</comment>
<evidence type="ECO:0000256" key="2">
    <source>
        <dbReference type="ARBA" id="ARBA00022729"/>
    </source>
</evidence>
<dbReference type="AlphaFoldDB" id="A0A7G9GWA4"/>
<dbReference type="PANTHER" id="PTHR30332">
    <property type="entry name" value="PROBABLE GENERAL SECRETION PATHWAY PROTEIN D"/>
    <property type="match status" value="1"/>
</dbReference>
<evidence type="ECO:0000256" key="4">
    <source>
        <dbReference type="RuleBase" id="RU004003"/>
    </source>
</evidence>
<accession>A0A7G9GWA4</accession>
<keyword evidence="2" id="KW-0732">Signal</keyword>